<evidence type="ECO:0000313" key="2">
    <source>
        <dbReference type="EMBL" id="KAI5060050.1"/>
    </source>
</evidence>
<feature type="compositionally biased region" description="Basic and acidic residues" evidence="1">
    <location>
        <begin position="1097"/>
        <end position="1125"/>
    </location>
</feature>
<name>A0A9D4U277_ADICA</name>
<feature type="compositionally biased region" description="Basic and acidic residues" evidence="1">
    <location>
        <begin position="536"/>
        <end position="571"/>
    </location>
</feature>
<dbReference type="PANTHER" id="PTHR38372:SF2">
    <property type="entry name" value="DENTIN SIALOPHOSPHOPROTEIN-LIKE PROTEIN"/>
    <property type="match status" value="1"/>
</dbReference>
<evidence type="ECO:0000256" key="1">
    <source>
        <dbReference type="SAM" id="MobiDB-lite"/>
    </source>
</evidence>
<dbReference type="PANTHER" id="PTHR38372">
    <property type="entry name" value="DENTIN SIALOPHOSPHOPROTEIN-LIKE PROTEIN"/>
    <property type="match status" value="1"/>
</dbReference>
<feature type="compositionally biased region" description="Polar residues" evidence="1">
    <location>
        <begin position="823"/>
        <end position="837"/>
    </location>
</feature>
<feature type="region of interest" description="Disordered" evidence="1">
    <location>
        <begin position="1"/>
        <end position="54"/>
    </location>
</feature>
<feature type="compositionally biased region" description="Basic and acidic residues" evidence="1">
    <location>
        <begin position="720"/>
        <end position="729"/>
    </location>
</feature>
<feature type="compositionally biased region" description="Basic and acidic residues" evidence="1">
    <location>
        <begin position="1181"/>
        <end position="1192"/>
    </location>
</feature>
<feature type="compositionally biased region" description="Basic and acidic residues" evidence="1">
    <location>
        <begin position="457"/>
        <end position="468"/>
    </location>
</feature>
<feature type="compositionally biased region" description="Basic and acidic residues" evidence="1">
    <location>
        <begin position="617"/>
        <end position="657"/>
    </location>
</feature>
<feature type="compositionally biased region" description="Polar residues" evidence="1">
    <location>
        <begin position="1193"/>
        <end position="1202"/>
    </location>
</feature>
<feature type="compositionally biased region" description="Gly residues" evidence="1">
    <location>
        <begin position="496"/>
        <end position="508"/>
    </location>
</feature>
<feature type="compositionally biased region" description="Polar residues" evidence="1">
    <location>
        <begin position="572"/>
        <end position="589"/>
    </location>
</feature>
<feature type="region of interest" description="Disordered" evidence="1">
    <location>
        <begin position="169"/>
        <end position="313"/>
    </location>
</feature>
<gene>
    <name evidence="2" type="ORF">GOP47_0024470</name>
</gene>
<feature type="compositionally biased region" description="Low complexity" evidence="1">
    <location>
        <begin position="474"/>
        <end position="495"/>
    </location>
</feature>
<dbReference type="EMBL" id="JABFUD020000024">
    <property type="protein sequence ID" value="KAI5060050.1"/>
    <property type="molecule type" value="Genomic_DNA"/>
</dbReference>
<feature type="compositionally biased region" description="Low complexity" evidence="1">
    <location>
        <begin position="247"/>
        <end position="262"/>
    </location>
</feature>
<comment type="caution">
    <text evidence="2">The sequence shown here is derived from an EMBL/GenBank/DDBJ whole genome shotgun (WGS) entry which is preliminary data.</text>
</comment>
<feature type="compositionally biased region" description="Basic residues" evidence="1">
    <location>
        <begin position="934"/>
        <end position="944"/>
    </location>
</feature>
<feature type="compositionally biased region" description="Basic and acidic residues" evidence="1">
    <location>
        <begin position="916"/>
        <end position="933"/>
    </location>
</feature>
<feature type="region of interest" description="Disordered" evidence="1">
    <location>
        <begin position="690"/>
        <end position="839"/>
    </location>
</feature>
<feature type="compositionally biased region" description="Basic and acidic residues" evidence="1">
    <location>
        <begin position="802"/>
        <end position="820"/>
    </location>
</feature>
<protein>
    <recommendedName>
        <fullName evidence="4">OCEL domain-containing protein</fullName>
    </recommendedName>
</protein>
<organism evidence="2 3">
    <name type="scientific">Adiantum capillus-veneris</name>
    <name type="common">Maidenhair fern</name>
    <dbReference type="NCBI Taxonomy" id="13818"/>
    <lineage>
        <taxon>Eukaryota</taxon>
        <taxon>Viridiplantae</taxon>
        <taxon>Streptophyta</taxon>
        <taxon>Embryophyta</taxon>
        <taxon>Tracheophyta</taxon>
        <taxon>Polypodiopsida</taxon>
        <taxon>Polypodiidae</taxon>
        <taxon>Polypodiales</taxon>
        <taxon>Pteridineae</taxon>
        <taxon>Pteridaceae</taxon>
        <taxon>Vittarioideae</taxon>
        <taxon>Adiantum</taxon>
    </lineage>
</organism>
<keyword evidence="3" id="KW-1185">Reference proteome</keyword>
<accession>A0A9D4U277</accession>
<feature type="compositionally biased region" description="Basic and acidic residues" evidence="1">
    <location>
        <begin position="169"/>
        <end position="182"/>
    </location>
</feature>
<feature type="compositionally biased region" description="Basic and acidic residues" evidence="1">
    <location>
        <begin position="403"/>
        <end position="427"/>
    </location>
</feature>
<feature type="compositionally biased region" description="Polar residues" evidence="1">
    <location>
        <begin position="263"/>
        <end position="273"/>
    </location>
</feature>
<evidence type="ECO:0008006" key="4">
    <source>
        <dbReference type="Google" id="ProtNLM"/>
    </source>
</evidence>
<reference evidence="2" key="1">
    <citation type="submission" date="2021-01" db="EMBL/GenBank/DDBJ databases">
        <title>Adiantum capillus-veneris genome.</title>
        <authorList>
            <person name="Fang Y."/>
            <person name="Liao Q."/>
        </authorList>
    </citation>
    <scope>NUCLEOTIDE SEQUENCE</scope>
    <source>
        <strain evidence="2">H3</strain>
        <tissue evidence="2">Leaf</tissue>
    </source>
</reference>
<feature type="region of interest" description="Disordered" evidence="1">
    <location>
        <begin position="869"/>
        <end position="1228"/>
    </location>
</feature>
<feature type="region of interest" description="Disordered" evidence="1">
    <location>
        <begin position="605"/>
        <end position="671"/>
    </location>
</feature>
<feature type="compositionally biased region" description="Basic and acidic residues" evidence="1">
    <location>
        <begin position="959"/>
        <end position="987"/>
    </location>
</feature>
<sequence length="1355" mass="147990">MSSGSKFPRGTGRGQFRPPQNRGLLPLRHGPASSKKTSLGQGRDAIGSLCAGNGGSGSAREESFQLLAHPSTMGRPFAMLIRLQPEILEELKQAEADGIQASMKFGANATGHVIQVGSKSFKFSSAPEPGDLCDIYEQKQGESGEAVLVESGSAWRKLSVQRILSATEKDRVKKRTAEAEHRQKQRKSILVDPSTQMIIPQAGTADANGRKPAPKVSKEPPPKKRRVTASPTKPRPQITTVPGNRQFASPASPSFDPPVASVRGNQMNQMSDSHLSKGRAGSERVVGPSPSIPKEKPRTSAASAVPETAKSGSATNLTDLRNFLIGLLQENPKGVSIKAIEKAVAESLSGVADKRALDKVMKSIASFHAPGKYLLNAGVEKGSYLEPVPPTSSGRAQEAVRPTTHEADPLNGIVEKEAAKDKEEPSSYDRPLSVVSHYDIKEASPKHKGNSNVSNEDLTKQEAAHATKDPSNAGSESSSSSGSGSGSDSDSDSSGSGSGTDSGSGSGSGSDSDSSSSSSAASMDEDVDIMSDDDVEKGKLDAKQKVKGRESKPLTKEDIRTHENNILEEGRNFNQDNPVATLDQANATRPDTLAKASDNIIEAVFGTDEPNNFGEDSGEHTRGEYSRQEKAAKSQYGERKAPAKAHISKDSRDRCNFEEPQENSAQDNKALGIEEKLDILVEKISEANMEVGGGNRGGLFSSQQEHHKPLLKSGGPGPGKDNDKRRADTEYIGSSNLDRKERGAYPSSDGRSALKNRSLEVHSSLHEGSPMDMEERLQNIASSERLSQAGAEARKTGSKKSATKETRERFERAKAPEVVKGRSPSNVARSTQGSSNAFEAAWKLDDERIGRLSDRGGAETSDFLEMKQRKGKVLEDNMVDATKTGDISGRQSRDFETQHLQQKDVAAPSKGSAHRVSRDSNHLSGAHDRDSPHLHKSKVTKHSRQKGESLDRAGLVVELAERPIEDSDSTRRGKDVYGKGALKEAEPGGRLSSVEPSNVVAKETARFGESGQSHGRSNVRENCRTVSQPAELRDPPFENGTLDSRKWLTPMEDSRSKATSSTINRLPYKGSSSPDQDDLQPLDRRALELPKLSPVRTFDDSRYHAYDSRSAKRRHEESENTEMERSKRRGGAGQVKQPHHKEEWFQGGPVKKNHIEKGRFSASDSQEYAGTSKFSALENSVRSDEELDESYRQQRASHTRAASSDLRRDNLKAGDSLDNSKRLSPHSADEIDGSEFFAPYEKKEADLRGLINTFHEYKEYCKEYREKYPVYIKLNGVIEHNKKPFESLRKDMERARCKDDEKKIAHTCAKVRREYALHHKVKSSAVVRFSHIRNEIAILILSSPIFSHHLSFLNF</sequence>
<feature type="compositionally biased region" description="Acidic residues" evidence="1">
    <location>
        <begin position="523"/>
        <end position="535"/>
    </location>
</feature>
<evidence type="ECO:0000313" key="3">
    <source>
        <dbReference type="Proteomes" id="UP000886520"/>
    </source>
</evidence>
<feature type="compositionally biased region" description="Polar residues" evidence="1">
    <location>
        <begin position="1057"/>
        <end position="1074"/>
    </location>
</feature>
<dbReference type="OrthoDB" id="4869960at2759"/>
<dbReference type="Proteomes" id="UP000886520">
    <property type="component" value="Chromosome 24"/>
</dbReference>
<feature type="compositionally biased region" description="Polar residues" evidence="1">
    <location>
        <begin position="1162"/>
        <end position="1180"/>
    </location>
</feature>
<feature type="region of interest" description="Disordered" evidence="1">
    <location>
        <begin position="385"/>
        <end position="591"/>
    </location>
</feature>
<proteinExistence type="predicted"/>
<feature type="compositionally biased region" description="Low complexity" evidence="1">
    <location>
        <begin position="509"/>
        <end position="519"/>
    </location>
</feature>